<accession>A0A9P4V7F4</accession>
<dbReference type="AlphaFoldDB" id="A0A9P4V7F4"/>
<keyword evidence="3" id="KW-1185">Reference proteome</keyword>
<feature type="compositionally biased region" description="Low complexity" evidence="1">
    <location>
        <begin position="511"/>
        <end position="526"/>
    </location>
</feature>
<reference evidence="2" key="1">
    <citation type="journal article" date="2020" name="Stud. Mycol.">
        <title>101 Dothideomycetes genomes: a test case for predicting lifestyles and emergence of pathogens.</title>
        <authorList>
            <person name="Haridas S."/>
            <person name="Albert R."/>
            <person name="Binder M."/>
            <person name="Bloem J."/>
            <person name="Labutti K."/>
            <person name="Salamov A."/>
            <person name="Andreopoulos B."/>
            <person name="Baker S."/>
            <person name="Barry K."/>
            <person name="Bills G."/>
            <person name="Bluhm B."/>
            <person name="Cannon C."/>
            <person name="Castanera R."/>
            <person name="Culley D."/>
            <person name="Daum C."/>
            <person name="Ezra D."/>
            <person name="Gonzalez J."/>
            <person name="Henrissat B."/>
            <person name="Kuo A."/>
            <person name="Liang C."/>
            <person name="Lipzen A."/>
            <person name="Lutzoni F."/>
            <person name="Magnuson J."/>
            <person name="Mondo S."/>
            <person name="Nolan M."/>
            <person name="Ohm R."/>
            <person name="Pangilinan J."/>
            <person name="Park H.-J."/>
            <person name="Ramirez L."/>
            <person name="Alfaro M."/>
            <person name="Sun H."/>
            <person name="Tritt A."/>
            <person name="Yoshinaga Y."/>
            <person name="Zwiers L.-H."/>
            <person name="Turgeon B."/>
            <person name="Goodwin S."/>
            <person name="Spatafora J."/>
            <person name="Crous P."/>
            <person name="Grigoriev I."/>
        </authorList>
    </citation>
    <scope>NUCLEOTIDE SEQUENCE</scope>
    <source>
        <strain evidence="2">CBS 125425</strain>
    </source>
</reference>
<name>A0A9P4V7F4_9PLEO</name>
<gene>
    <name evidence="2" type="ORF">EJ04DRAFT_520354</name>
</gene>
<comment type="caution">
    <text evidence="2">The sequence shown here is derived from an EMBL/GenBank/DDBJ whole genome shotgun (WGS) entry which is preliminary data.</text>
</comment>
<evidence type="ECO:0000313" key="2">
    <source>
        <dbReference type="EMBL" id="KAF2738390.1"/>
    </source>
</evidence>
<evidence type="ECO:0000256" key="1">
    <source>
        <dbReference type="SAM" id="MobiDB-lite"/>
    </source>
</evidence>
<evidence type="ECO:0000313" key="3">
    <source>
        <dbReference type="Proteomes" id="UP000799444"/>
    </source>
</evidence>
<sequence>MASSSWSKCLACSVIPCQGLNMLVNAGAALQYFVVTSEALSFTNSSSLGATPSLHKDLSASSTPTLPYISSETTSASYDVDTSSHEPTLLSTSSTIEGAYDDATNSSAASYASSWTTTSSLRWPTSSVLADISTPNNSKWTSTWTLGSATSFTVLTSANFDSVSSEITNSTSLSTFATSSRTQAPQIPPMSTLNSTAPIPASRTSTSAPVVTTSAGSCTQSFTPGYEFATTSYDNPLCTLHRQMNIWSYLGYADYKEGPCLYSHCLASQSSSLASQTAQQPSAISGHIPYIPMSPPCCGKCFMEPTRVEFLFWDDQVGAPHVNVSQGTVLGSTYVDTKAGMTYTSPSVYISFHRLGATDYCSTIGQEMWSTIIGFDLKDISTVRSELAPCLFTVPPWKGTVSAEIATLRTYPITLSDLVGTCVEKPKFAGDDPCKPLLAFPTKLAQLQPEWAGCGAPNWGGYYDPPKTLHVEPELIPTTKTSLVGVTQSATPGQTLPSIPENTDPGSEPTNAPVNNPGSSPAANPNTRNGGSGPMVTFTFVHDNPSSQPAVTITHSTTTTPPTFVVTAPSSSSAGQPAGPAQTFTLTAADPVDPSHGPESTVLVVGGQTLTAGAGITVGGTTSKLPNGQSVTSGGIELSLDLQGSSLIIGASSTVPLAQAQITEPPRILTLGSETFTANAGHFSISGQVLVPGNSITVGGTTITRDGTETVQGDTELYLDPQGTIVLVDRQSAIQLAETSTAMLLTLAGEQYTRNSASQLVIDGQTLVPGESIVVSGTTLYLSPSATEVVIDGTSTIPLTPAMITGNAQFYSTATINGVVYTIDETGRIVIGSQTLTPGSSMVIGATTVTLANGEVTTAGGTTISLELGATRMIIDGTTFGIAIPTVTASQMSDGLGVATTTPLPGQQLSDVEAAETGRLNPSRTILTPGQDTKTHSGGARFFFDWRQLYAMVVIWALHFGSAVLF</sequence>
<dbReference type="Proteomes" id="UP000799444">
    <property type="component" value="Unassembled WGS sequence"/>
</dbReference>
<organism evidence="2 3">
    <name type="scientific">Polyplosphaeria fusca</name>
    <dbReference type="NCBI Taxonomy" id="682080"/>
    <lineage>
        <taxon>Eukaryota</taxon>
        <taxon>Fungi</taxon>
        <taxon>Dikarya</taxon>
        <taxon>Ascomycota</taxon>
        <taxon>Pezizomycotina</taxon>
        <taxon>Dothideomycetes</taxon>
        <taxon>Pleosporomycetidae</taxon>
        <taxon>Pleosporales</taxon>
        <taxon>Tetraplosphaeriaceae</taxon>
        <taxon>Polyplosphaeria</taxon>
    </lineage>
</organism>
<dbReference type="EMBL" id="ML996109">
    <property type="protein sequence ID" value="KAF2738390.1"/>
    <property type="molecule type" value="Genomic_DNA"/>
</dbReference>
<feature type="region of interest" description="Disordered" evidence="1">
    <location>
        <begin position="488"/>
        <end position="535"/>
    </location>
</feature>
<dbReference type="OrthoDB" id="3642826at2759"/>
<feature type="compositionally biased region" description="Polar residues" evidence="1">
    <location>
        <begin position="488"/>
        <end position="510"/>
    </location>
</feature>
<protein>
    <submittedName>
        <fullName evidence="2">Uncharacterized protein</fullName>
    </submittedName>
</protein>
<proteinExistence type="predicted"/>